<accession>A0A090MRA4</accession>
<dbReference type="Proteomes" id="UP000035762">
    <property type="component" value="Unassembled WGS sequence"/>
</dbReference>
<dbReference type="AlphaFoldDB" id="A0A090MRA4"/>
<protein>
    <submittedName>
        <fullName evidence="1">Uncharacterized protein</fullName>
    </submittedName>
</protein>
<proteinExistence type="predicted"/>
<dbReference type="EMBL" id="CCAZ020000001">
    <property type="protein sequence ID" value="CEG08767.1"/>
    <property type="molecule type" value="Genomic_DNA"/>
</dbReference>
<keyword evidence="2" id="KW-1185">Reference proteome</keyword>
<gene>
    <name evidence="1" type="ORF">BN961_02186</name>
</gene>
<sequence length="158" mass="17160">MVEAVPITAQVPLVVERRPSIWLISRSSTVPARYCAQKRRQSVQAPSRSPLWRPVIIGPPTSWIAGRPADSAPINCAGTVLSQPPISTTESIGWARIISSVSIDIRLRKRRLVGLRNTSPSETVGNSSGRPPAAITPRFTASSISGKCRWQLLKPDCV</sequence>
<organism evidence="1 2">
    <name type="scientific">Afipia felis</name>
    <name type="common">Cat scratch disease bacillus</name>
    <dbReference type="NCBI Taxonomy" id="1035"/>
    <lineage>
        <taxon>Bacteria</taxon>
        <taxon>Pseudomonadati</taxon>
        <taxon>Pseudomonadota</taxon>
        <taxon>Alphaproteobacteria</taxon>
        <taxon>Hyphomicrobiales</taxon>
        <taxon>Nitrobacteraceae</taxon>
        <taxon>Afipia</taxon>
    </lineage>
</organism>
<evidence type="ECO:0000313" key="2">
    <source>
        <dbReference type="Proteomes" id="UP000035762"/>
    </source>
</evidence>
<name>A0A090MRA4_AFIFE</name>
<comment type="caution">
    <text evidence="1">The sequence shown here is derived from an EMBL/GenBank/DDBJ whole genome shotgun (WGS) entry which is preliminary data.</text>
</comment>
<evidence type="ECO:0000313" key="1">
    <source>
        <dbReference type="EMBL" id="CEG08767.1"/>
    </source>
</evidence>
<reference evidence="1 2" key="1">
    <citation type="journal article" date="2014" name="Genome Announc.">
        <title>Genome Sequence of Afipia felis Strain 76713, Isolated in Hospital Water Using an Amoeba Co-Culture Procedure.</title>
        <authorList>
            <person name="Benamar S."/>
            <person name="La Scola B."/>
            <person name="Croce O."/>
        </authorList>
    </citation>
    <scope>NUCLEOTIDE SEQUENCE [LARGE SCALE GENOMIC DNA]</scope>
    <source>
        <strain evidence="1 2">76713</strain>
    </source>
</reference>